<reference evidence="1 3" key="2">
    <citation type="journal article" date="2018" name="Plant J.">
        <title>The Physcomitrella patens chromosome-scale assembly reveals moss genome structure and evolution.</title>
        <authorList>
            <person name="Lang D."/>
            <person name="Ullrich K.K."/>
            <person name="Murat F."/>
            <person name="Fuchs J."/>
            <person name="Jenkins J."/>
            <person name="Haas F.B."/>
            <person name="Piednoel M."/>
            <person name="Gundlach H."/>
            <person name="Van Bel M."/>
            <person name="Meyberg R."/>
            <person name="Vives C."/>
            <person name="Morata J."/>
            <person name="Symeonidi A."/>
            <person name="Hiss M."/>
            <person name="Muchero W."/>
            <person name="Kamisugi Y."/>
            <person name="Saleh O."/>
            <person name="Blanc G."/>
            <person name="Decker E.L."/>
            <person name="van Gessel N."/>
            <person name="Grimwood J."/>
            <person name="Hayes R.D."/>
            <person name="Graham S.W."/>
            <person name="Gunter L.E."/>
            <person name="McDaniel S.F."/>
            <person name="Hoernstein S.N.W."/>
            <person name="Larsson A."/>
            <person name="Li F.W."/>
            <person name="Perroud P.F."/>
            <person name="Phillips J."/>
            <person name="Ranjan P."/>
            <person name="Rokshar D.S."/>
            <person name="Rothfels C.J."/>
            <person name="Schneider L."/>
            <person name="Shu S."/>
            <person name="Stevenson D.W."/>
            <person name="Thummler F."/>
            <person name="Tillich M."/>
            <person name="Villarreal Aguilar J.C."/>
            <person name="Widiez T."/>
            <person name="Wong G.K."/>
            <person name="Wymore A."/>
            <person name="Zhang Y."/>
            <person name="Zimmer A.D."/>
            <person name="Quatrano R.S."/>
            <person name="Mayer K.F.X."/>
            <person name="Goodstein D."/>
            <person name="Casacuberta J.M."/>
            <person name="Vandepoele K."/>
            <person name="Reski R."/>
            <person name="Cuming A.C."/>
            <person name="Tuskan G.A."/>
            <person name="Maumus F."/>
            <person name="Salse J."/>
            <person name="Schmutz J."/>
            <person name="Rensing S.A."/>
        </authorList>
    </citation>
    <scope>NUCLEOTIDE SEQUENCE [LARGE SCALE GENOMIC DNA]</scope>
    <source>
        <strain evidence="2 3">cv. Gransden 2004</strain>
    </source>
</reference>
<name>A0A2K1J0S7_PHYPA</name>
<reference evidence="2" key="3">
    <citation type="submission" date="2020-12" db="UniProtKB">
        <authorList>
            <consortium name="EnsemblPlants"/>
        </authorList>
    </citation>
    <scope>IDENTIFICATION</scope>
</reference>
<sequence length="42" mass="4993">MHNIARKSHQKGMVYLISRPRKLDEEIDKFRPKPGVRVSRSM</sequence>
<dbReference type="AlphaFoldDB" id="A0A2K1J0S7"/>
<reference evidence="1 3" key="1">
    <citation type="journal article" date="2008" name="Science">
        <title>The Physcomitrella genome reveals evolutionary insights into the conquest of land by plants.</title>
        <authorList>
            <person name="Rensing S."/>
            <person name="Lang D."/>
            <person name="Zimmer A."/>
            <person name="Terry A."/>
            <person name="Salamov A."/>
            <person name="Shapiro H."/>
            <person name="Nishiyama T."/>
            <person name="Perroud P.-F."/>
            <person name="Lindquist E."/>
            <person name="Kamisugi Y."/>
            <person name="Tanahashi T."/>
            <person name="Sakakibara K."/>
            <person name="Fujita T."/>
            <person name="Oishi K."/>
            <person name="Shin-I T."/>
            <person name="Kuroki Y."/>
            <person name="Toyoda A."/>
            <person name="Suzuki Y."/>
            <person name="Hashimoto A."/>
            <person name="Yamaguchi K."/>
            <person name="Sugano A."/>
            <person name="Kohara Y."/>
            <person name="Fujiyama A."/>
            <person name="Anterola A."/>
            <person name="Aoki S."/>
            <person name="Ashton N."/>
            <person name="Barbazuk W.B."/>
            <person name="Barker E."/>
            <person name="Bennetzen J."/>
            <person name="Bezanilla M."/>
            <person name="Blankenship R."/>
            <person name="Cho S.H."/>
            <person name="Dutcher S."/>
            <person name="Estelle M."/>
            <person name="Fawcett J.A."/>
            <person name="Gundlach H."/>
            <person name="Hanada K."/>
            <person name="Heyl A."/>
            <person name="Hicks K.A."/>
            <person name="Hugh J."/>
            <person name="Lohr M."/>
            <person name="Mayer K."/>
            <person name="Melkozernov A."/>
            <person name="Murata T."/>
            <person name="Nelson D."/>
            <person name="Pils B."/>
            <person name="Prigge M."/>
            <person name="Reiss B."/>
            <person name="Renner T."/>
            <person name="Rombauts S."/>
            <person name="Rushton P."/>
            <person name="Sanderfoot A."/>
            <person name="Schween G."/>
            <person name="Shiu S.-H."/>
            <person name="Stueber K."/>
            <person name="Theodoulou F.L."/>
            <person name="Tu H."/>
            <person name="Van de Peer Y."/>
            <person name="Verrier P.J."/>
            <person name="Waters E."/>
            <person name="Wood A."/>
            <person name="Yang L."/>
            <person name="Cove D."/>
            <person name="Cuming A."/>
            <person name="Hasebe M."/>
            <person name="Lucas S."/>
            <person name="Mishler D.B."/>
            <person name="Reski R."/>
            <person name="Grigoriev I."/>
            <person name="Quatrano R.S."/>
            <person name="Boore J.L."/>
        </authorList>
    </citation>
    <scope>NUCLEOTIDE SEQUENCE [LARGE SCALE GENOMIC DNA]</scope>
    <source>
        <strain evidence="2 3">cv. Gransden 2004</strain>
    </source>
</reference>
<evidence type="ECO:0000313" key="1">
    <source>
        <dbReference type="EMBL" id="PNR35129.1"/>
    </source>
</evidence>
<evidence type="ECO:0000313" key="3">
    <source>
        <dbReference type="Proteomes" id="UP000006727"/>
    </source>
</evidence>
<dbReference type="EnsemblPlants" id="Pp3c18_12210V3.2">
    <property type="protein sequence ID" value="Pp3c18_12210V3.2"/>
    <property type="gene ID" value="Pp3c18_12210"/>
</dbReference>
<keyword evidence="3" id="KW-1185">Reference proteome</keyword>
<dbReference type="Gramene" id="Pp3c18_12210V3.1">
    <property type="protein sequence ID" value="Pp3c18_12210V3.1"/>
    <property type="gene ID" value="Pp3c18_12210"/>
</dbReference>
<dbReference type="Gramene" id="Pp3c18_12210V3.2">
    <property type="protein sequence ID" value="Pp3c18_12210V3.2"/>
    <property type="gene ID" value="Pp3c18_12210"/>
</dbReference>
<proteinExistence type="predicted"/>
<dbReference type="EMBL" id="ABEU02000018">
    <property type="protein sequence ID" value="PNR35129.1"/>
    <property type="molecule type" value="Genomic_DNA"/>
</dbReference>
<organism evidence="1">
    <name type="scientific">Physcomitrium patens</name>
    <name type="common">Spreading-leaved earth moss</name>
    <name type="synonym">Physcomitrella patens</name>
    <dbReference type="NCBI Taxonomy" id="3218"/>
    <lineage>
        <taxon>Eukaryota</taxon>
        <taxon>Viridiplantae</taxon>
        <taxon>Streptophyta</taxon>
        <taxon>Embryophyta</taxon>
        <taxon>Bryophyta</taxon>
        <taxon>Bryophytina</taxon>
        <taxon>Bryopsida</taxon>
        <taxon>Funariidae</taxon>
        <taxon>Funariales</taxon>
        <taxon>Funariaceae</taxon>
        <taxon>Physcomitrium</taxon>
    </lineage>
</organism>
<dbReference type="Proteomes" id="UP000006727">
    <property type="component" value="Chromosome 18"/>
</dbReference>
<accession>A0A2K1J0S7</accession>
<dbReference type="EnsemblPlants" id="Pp3c18_12210V3.1">
    <property type="protein sequence ID" value="Pp3c18_12210V3.1"/>
    <property type="gene ID" value="Pp3c18_12210"/>
</dbReference>
<protein>
    <submittedName>
        <fullName evidence="1 2">Uncharacterized protein</fullName>
    </submittedName>
</protein>
<dbReference type="InParanoid" id="A0A2K1J0S7"/>
<gene>
    <name evidence="1" type="ORF">PHYPA_023028</name>
</gene>
<evidence type="ECO:0000313" key="2">
    <source>
        <dbReference type="EnsemblPlants" id="Pp3c18_12210V3.1"/>
    </source>
</evidence>